<feature type="region of interest" description="Disordered" evidence="1">
    <location>
        <begin position="356"/>
        <end position="430"/>
    </location>
</feature>
<dbReference type="AlphaFoldDB" id="A0AAD5GT18"/>
<dbReference type="EMBL" id="JAMZMK010005918">
    <property type="protein sequence ID" value="KAI7751391.1"/>
    <property type="molecule type" value="Genomic_DNA"/>
</dbReference>
<gene>
    <name evidence="2" type="ORF">M8C21_028741</name>
</gene>
<evidence type="ECO:0000313" key="3">
    <source>
        <dbReference type="Proteomes" id="UP001206925"/>
    </source>
</evidence>
<feature type="compositionally biased region" description="Basic and acidic residues" evidence="1">
    <location>
        <begin position="390"/>
        <end position="401"/>
    </location>
</feature>
<feature type="region of interest" description="Disordered" evidence="1">
    <location>
        <begin position="298"/>
        <end position="317"/>
    </location>
</feature>
<protein>
    <submittedName>
        <fullName evidence="2">Uncharacterized protein</fullName>
    </submittedName>
</protein>
<reference evidence="2" key="1">
    <citation type="submission" date="2022-06" db="EMBL/GenBank/DDBJ databases">
        <title>Uncovering the hologenomic basis of an extraordinary plant invasion.</title>
        <authorList>
            <person name="Bieker V.C."/>
            <person name="Martin M.D."/>
            <person name="Gilbert T."/>
            <person name="Hodgins K."/>
            <person name="Battlay P."/>
            <person name="Petersen B."/>
            <person name="Wilson J."/>
        </authorList>
    </citation>
    <scope>NUCLEOTIDE SEQUENCE</scope>
    <source>
        <strain evidence="2">AA19_3_7</strain>
        <tissue evidence="2">Leaf</tissue>
    </source>
</reference>
<proteinExistence type="predicted"/>
<feature type="compositionally biased region" description="Acidic residues" evidence="1">
    <location>
        <begin position="565"/>
        <end position="576"/>
    </location>
</feature>
<accession>A0AAD5GT18</accession>
<evidence type="ECO:0000313" key="2">
    <source>
        <dbReference type="EMBL" id="KAI7751391.1"/>
    </source>
</evidence>
<name>A0AAD5GT18_AMBAR</name>
<feature type="region of interest" description="Disordered" evidence="1">
    <location>
        <begin position="560"/>
        <end position="586"/>
    </location>
</feature>
<dbReference type="PANTHER" id="PTHR46519:SF3">
    <property type="entry name" value="RING_U-BOX SUPERFAMILY PROTEIN"/>
    <property type="match status" value="1"/>
</dbReference>
<comment type="caution">
    <text evidence="2">The sequence shown here is derived from an EMBL/GenBank/DDBJ whole genome shotgun (WGS) entry which is preliminary data.</text>
</comment>
<dbReference type="PANTHER" id="PTHR46519">
    <property type="entry name" value="RING/U-BOX SUPERFAMILY PROTEIN"/>
    <property type="match status" value="1"/>
</dbReference>
<sequence>MAVAGINNVSVLEYFGDNYSPASRRWGSQEKPITRTSFIRKLWRDLEDGSKVRDTQRKQPSMSALVNDNMGSRCSCSLEDAESEDMSINSSEVENECPLDENQMAVLNEQEDNLNLCLQQSPAIGLADKERVRQVFREWGSKNNSGRGMNVAHRSNCSQGRSVCENESKRVWQWLESNTQQAETGQSVVEEQDGLGVGQTRVGAQRSVRLRYGRHALLDLLTRFEMERKKEMQSLLESRPVSAFAHRKRIQVLLKGRFLWNQRFVQDEKSASTAKSELGLLRQTQTVSDLRKGFLSRVNSHEQAHDGPQSDNLSDNGIKYQENHQLEDVVNDSDTSSENDMTYQENQLLDNIVNDNESKEQQPPPPPPPPPTEIFESRDQDQDLDQGEGSVERNHRAHQIEHQQSLELTSRYESDGDESEVDETFDHLNPLETETDILSWREEIVEAEDNLTIAESIQSFNANSVENQDGWMYQERVHDGWYDNHPVATTDAFYTPDDGDGNNTRVELQRLMSRRQVSNLLQSDFRGRLDQVIQSYLARQDQAYVSDEDWMLEAEHQDPYQQSVDENEHENDEAAESTDLADSWQQHPETELEIINSLRMDMVMLQERMNSMQSTLEACMKMQLELQRSVQQEVSSALNRSSNSGEESLQSCFLCCDSGSDSSPNRCGHVYVCSHCAEKINWSKIKESVGHP</sequence>
<dbReference type="Proteomes" id="UP001206925">
    <property type="component" value="Unassembled WGS sequence"/>
</dbReference>
<keyword evidence="3" id="KW-1185">Reference proteome</keyword>
<feature type="compositionally biased region" description="Pro residues" evidence="1">
    <location>
        <begin position="362"/>
        <end position="372"/>
    </location>
</feature>
<organism evidence="2 3">
    <name type="scientific">Ambrosia artemisiifolia</name>
    <name type="common">Common ragweed</name>
    <dbReference type="NCBI Taxonomy" id="4212"/>
    <lineage>
        <taxon>Eukaryota</taxon>
        <taxon>Viridiplantae</taxon>
        <taxon>Streptophyta</taxon>
        <taxon>Embryophyta</taxon>
        <taxon>Tracheophyta</taxon>
        <taxon>Spermatophyta</taxon>
        <taxon>Magnoliopsida</taxon>
        <taxon>eudicotyledons</taxon>
        <taxon>Gunneridae</taxon>
        <taxon>Pentapetalae</taxon>
        <taxon>asterids</taxon>
        <taxon>campanulids</taxon>
        <taxon>Asterales</taxon>
        <taxon>Asteraceae</taxon>
        <taxon>Asteroideae</taxon>
        <taxon>Heliantheae alliance</taxon>
        <taxon>Heliantheae</taxon>
        <taxon>Ambrosia</taxon>
    </lineage>
</organism>
<evidence type="ECO:0000256" key="1">
    <source>
        <dbReference type="SAM" id="MobiDB-lite"/>
    </source>
</evidence>